<name>A0A9D4KVC7_DREPO</name>
<keyword evidence="2" id="KW-1185">Reference proteome</keyword>
<organism evidence="1 2">
    <name type="scientific">Dreissena polymorpha</name>
    <name type="common">Zebra mussel</name>
    <name type="synonym">Mytilus polymorpha</name>
    <dbReference type="NCBI Taxonomy" id="45954"/>
    <lineage>
        <taxon>Eukaryota</taxon>
        <taxon>Metazoa</taxon>
        <taxon>Spiralia</taxon>
        <taxon>Lophotrochozoa</taxon>
        <taxon>Mollusca</taxon>
        <taxon>Bivalvia</taxon>
        <taxon>Autobranchia</taxon>
        <taxon>Heteroconchia</taxon>
        <taxon>Euheterodonta</taxon>
        <taxon>Imparidentia</taxon>
        <taxon>Neoheterodontei</taxon>
        <taxon>Myida</taxon>
        <taxon>Dreissenoidea</taxon>
        <taxon>Dreissenidae</taxon>
        <taxon>Dreissena</taxon>
    </lineage>
</organism>
<proteinExistence type="predicted"/>
<reference evidence="1" key="1">
    <citation type="journal article" date="2019" name="bioRxiv">
        <title>The Genome of the Zebra Mussel, Dreissena polymorpha: A Resource for Invasive Species Research.</title>
        <authorList>
            <person name="McCartney M.A."/>
            <person name="Auch B."/>
            <person name="Kono T."/>
            <person name="Mallez S."/>
            <person name="Zhang Y."/>
            <person name="Obille A."/>
            <person name="Becker A."/>
            <person name="Abrahante J.E."/>
            <person name="Garbe J."/>
            <person name="Badalamenti J.P."/>
            <person name="Herman A."/>
            <person name="Mangelson H."/>
            <person name="Liachko I."/>
            <person name="Sullivan S."/>
            <person name="Sone E.D."/>
            <person name="Koren S."/>
            <person name="Silverstein K.A.T."/>
            <person name="Beckman K.B."/>
            <person name="Gohl D.M."/>
        </authorList>
    </citation>
    <scope>NUCLEOTIDE SEQUENCE</scope>
    <source>
        <strain evidence="1">Duluth1</strain>
        <tissue evidence="1">Whole animal</tissue>
    </source>
</reference>
<evidence type="ECO:0000313" key="2">
    <source>
        <dbReference type="Proteomes" id="UP000828390"/>
    </source>
</evidence>
<protein>
    <submittedName>
        <fullName evidence="1">Uncharacterized protein</fullName>
    </submittedName>
</protein>
<evidence type="ECO:0000313" key="1">
    <source>
        <dbReference type="EMBL" id="KAH3846304.1"/>
    </source>
</evidence>
<dbReference type="EMBL" id="JAIWYP010000003">
    <property type="protein sequence ID" value="KAH3846304.1"/>
    <property type="molecule type" value="Genomic_DNA"/>
</dbReference>
<reference evidence="1" key="2">
    <citation type="submission" date="2020-11" db="EMBL/GenBank/DDBJ databases">
        <authorList>
            <person name="McCartney M.A."/>
            <person name="Auch B."/>
            <person name="Kono T."/>
            <person name="Mallez S."/>
            <person name="Becker A."/>
            <person name="Gohl D.M."/>
            <person name="Silverstein K.A.T."/>
            <person name="Koren S."/>
            <person name="Bechman K.B."/>
            <person name="Herman A."/>
            <person name="Abrahante J.E."/>
            <person name="Garbe J."/>
        </authorList>
    </citation>
    <scope>NUCLEOTIDE SEQUENCE</scope>
    <source>
        <strain evidence="1">Duluth1</strain>
        <tissue evidence="1">Whole animal</tissue>
    </source>
</reference>
<comment type="caution">
    <text evidence="1">The sequence shown here is derived from an EMBL/GenBank/DDBJ whole genome shotgun (WGS) entry which is preliminary data.</text>
</comment>
<dbReference type="AlphaFoldDB" id="A0A9D4KVC7"/>
<accession>A0A9D4KVC7</accession>
<sequence length="109" mass="12508">MLIVPIFREDLTSRMTVSKICVMRAKYPQNSPTSITGNLKQKWQHNGHLKLHQNVQVKYKHLQMEQQRTATPCTVHVHTISGLPTRAAPAPPEAETRCPRRSHFAICRQ</sequence>
<dbReference type="Proteomes" id="UP000828390">
    <property type="component" value="Unassembled WGS sequence"/>
</dbReference>
<gene>
    <name evidence="1" type="ORF">DPMN_088604</name>
</gene>